<evidence type="ECO:0000256" key="9">
    <source>
        <dbReference type="SAM" id="SignalP"/>
    </source>
</evidence>
<dbReference type="GO" id="GO:0005576">
    <property type="term" value="C:extracellular region"/>
    <property type="evidence" value="ECO:0007669"/>
    <property type="project" value="UniProtKB-SubCell"/>
</dbReference>
<keyword evidence="2" id="KW-0964">Secreted</keyword>
<feature type="chain" id="PRO_5041700341" description="Peptidase S1 domain-containing protein" evidence="9">
    <location>
        <begin position="23"/>
        <end position="586"/>
    </location>
</feature>
<dbReference type="PROSITE" id="PS00135">
    <property type="entry name" value="TRYPSIN_SER"/>
    <property type="match status" value="1"/>
</dbReference>
<dbReference type="EMBL" id="JAVRJZ010000006">
    <property type="protein sequence ID" value="KAK2721776.1"/>
    <property type="molecule type" value="Genomic_DNA"/>
</dbReference>
<proteinExistence type="predicted"/>
<dbReference type="InterPro" id="IPR043504">
    <property type="entry name" value="Peptidase_S1_PA_chymotrypsin"/>
</dbReference>
<feature type="compositionally biased region" description="Low complexity" evidence="8">
    <location>
        <begin position="111"/>
        <end position="121"/>
    </location>
</feature>
<evidence type="ECO:0000256" key="7">
    <source>
        <dbReference type="RuleBase" id="RU363034"/>
    </source>
</evidence>
<evidence type="ECO:0000256" key="4">
    <source>
        <dbReference type="ARBA" id="ARBA00022801"/>
    </source>
</evidence>
<dbReference type="InterPro" id="IPR009003">
    <property type="entry name" value="Peptidase_S1_PA"/>
</dbReference>
<evidence type="ECO:0000256" key="6">
    <source>
        <dbReference type="ARBA" id="ARBA00023157"/>
    </source>
</evidence>
<feature type="domain" description="Peptidase S1" evidence="10">
    <location>
        <begin position="341"/>
        <end position="586"/>
    </location>
</feature>
<dbReference type="InterPro" id="IPR033116">
    <property type="entry name" value="TRYPSIN_SER"/>
</dbReference>
<evidence type="ECO:0000256" key="2">
    <source>
        <dbReference type="ARBA" id="ARBA00022525"/>
    </source>
</evidence>
<dbReference type="GO" id="GO:0004252">
    <property type="term" value="F:serine-type endopeptidase activity"/>
    <property type="evidence" value="ECO:0007669"/>
    <property type="project" value="InterPro"/>
</dbReference>
<reference evidence="11" key="1">
    <citation type="submission" date="2023-07" db="EMBL/GenBank/DDBJ databases">
        <title>Chromosome-level genome assembly of Artemia franciscana.</title>
        <authorList>
            <person name="Jo E."/>
        </authorList>
    </citation>
    <scope>NUCLEOTIDE SEQUENCE</scope>
    <source>
        <tissue evidence="11">Whole body</tissue>
    </source>
</reference>
<dbReference type="Gene3D" id="2.40.10.10">
    <property type="entry name" value="Trypsin-like serine proteases"/>
    <property type="match status" value="1"/>
</dbReference>
<evidence type="ECO:0000313" key="11">
    <source>
        <dbReference type="EMBL" id="KAK2721776.1"/>
    </source>
</evidence>
<dbReference type="AlphaFoldDB" id="A0AA88I8F5"/>
<dbReference type="CDD" id="cd00190">
    <property type="entry name" value="Tryp_SPc"/>
    <property type="match status" value="1"/>
</dbReference>
<feature type="region of interest" description="Disordered" evidence="8">
    <location>
        <begin position="69"/>
        <end position="121"/>
    </location>
</feature>
<keyword evidence="5 7" id="KW-0720">Serine protease</keyword>
<dbReference type="InterPro" id="IPR001314">
    <property type="entry name" value="Peptidase_S1A"/>
</dbReference>
<dbReference type="InterPro" id="IPR018114">
    <property type="entry name" value="TRYPSIN_HIS"/>
</dbReference>
<keyword evidence="12" id="KW-1185">Reference proteome</keyword>
<evidence type="ECO:0000259" key="10">
    <source>
        <dbReference type="PROSITE" id="PS50240"/>
    </source>
</evidence>
<accession>A0AA88I8F5</accession>
<dbReference type="PRINTS" id="PR00722">
    <property type="entry name" value="CHYMOTRYPSIN"/>
</dbReference>
<evidence type="ECO:0000256" key="1">
    <source>
        <dbReference type="ARBA" id="ARBA00004613"/>
    </source>
</evidence>
<keyword evidence="3 7" id="KW-0645">Protease</keyword>
<dbReference type="GO" id="GO:0006508">
    <property type="term" value="P:proteolysis"/>
    <property type="evidence" value="ECO:0007669"/>
    <property type="project" value="UniProtKB-KW"/>
</dbReference>
<gene>
    <name evidence="11" type="ORF">QYM36_003925</name>
</gene>
<name>A0AA88I8F5_ARTSF</name>
<keyword evidence="6" id="KW-1015">Disulfide bond</keyword>
<sequence length="586" mass="64133">MRKCFCAIVIILTALITPLCLGDGNSTRSKRQGLGIALPSREQKKQLASQLFGGIANAAGAFVGSAISNSQGAQKNRPGRRQSSNRPGFSSAARPASQQTVGRPRPFNRRPTQAAKVKPAQQAVVPKRQVIIVSNQRPATKVPNRQTIFVSNQRPGAIVPNRQTIFVSNQRPGAIVPNRQTIFVSNQRPATLTLTNGQNQGVSQQSFFQPPGRPFQSPGRPFQPPGRPFIFNQQRPAFNQLFQPQPQPAIFPEQQTINQQPAQLVQTARPAVIPTQQTFVATTQQPVFFNQQPAQLVQTARPEITQKPFSQNQQSEKLEGEKYLIQRLNECGSPKVTTTRISGGAEATKGAWPWMAALRYVDGDDNLKTFCGGTLITNRRVLTAAHCLPGPTGYEILKVRLGDHDLESEADDRNVVERFVAKWIKHESYDSKTSANDIGVLILDREVPFTDFVMPVCLPVTPTTKNSNFLNKISYVAGWGAKDFAGLTSNTLQEARIRVYSQAQCKNAYTGIRNTKIDKTVICAGVPSGRQDACQGDSGGPLMTPVGGKFYLIGIVSKGLACGTPNVPGIYTRVTTFMDWITNEIN</sequence>
<evidence type="ECO:0000256" key="5">
    <source>
        <dbReference type="ARBA" id="ARBA00022825"/>
    </source>
</evidence>
<dbReference type="SMART" id="SM00020">
    <property type="entry name" value="Tryp_SPc"/>
    <property type="match status" value="1"/>
</dbReference>
<dbReference type="PANTHER" id="PTHR24252">
    <property type="entry name" value="ACROSIN-RELATED"/>
    <property type="match status" value="1"/>
</dbReference>
<evidence type="ECO:0000313" key="12">
    <source>
        <dbReference type="Proteomes" id="UP001187531"/>
    </source>
</evidence>
<feature type="signal peptide" evidence="9">
    <location>
        <begin position="1"/>
        <end position="22"/>
    </location>
</feature>
<dbReference type="Pfam" id="PF00089">
    <property type="entry name" value="Trypsin"/>
    <property type="match status" value="1"/>
</dbReference>
<keyword evidence="4 7" id="KW-0378">Hydrolase</keyword>
<dbReference type="InterPro" id="IPR001254">
    <property type="entry name" value="Trypsin_dom"/>
</dbReference>
<dbReference type="PROSITE" id="PS00134">
    <property type="entry name" value="TRYPSIN_HIS"/>
    <property type="match status" value="1"/>
</dbReference>
<dbReference type="SUPFAM" id="SSF50494">
    <property type="entry name" value="Trypsin-like serine proteases"/>
    <property type="match status" value="1"/>
</dbReference>
<evidence type="ECO:0000256" key="3">
    <source>
        <dbReference type="ARBA" id="ARBA00022670"/>
    </source>
</evidence>
<dbReference type="PANTHER" id="PTHR24252:SF7">
    <property type="entry name" value="HYALIN"/>
    <property type="match status" value="1"/>
</dbReference>
<organism evidence="11 12">
    <name type="scientific">Artemia franciscana</name>
    <name type="common">Brine shrimp</name>
    <name type="synonym">Artemia sanfranciscana</name>
    <dbReference type="NCBI Taxonomy" id="6661"/>
    <lineage>
        <taxon>Eukaryota</taxon>
        <taxon>Metazoa</taxon>
        <taxon>Ecdysozoa</taxon>
        <taxon>Arthropoda</taxon>
        <taxon>Crustacea</taxon>
        <taxon>Branchiopoda</taxon>
        <taxon>Anostraca</taxon>
        <taxon>Artemiidae</taxon>
        <taxon>Artemia</taxon>
    </lineage>
</organism>
<comment type="subcellular location">
    <subcellularLocation>
        <location evidence="1">Secreted</location>
    </subcellularLocation>
</comment>
<protein>
    <recommendedName>
        <fullName evidence="10">Peptidase S1 domain-containing protein</fullName>
    </recommendedName>
</protein>
<evidence type="ECO:0000256" key="8">
    <source>
        <dbReference type="SAM" id="MobiDB-lite"/>
    </source>
</evidence>
<comment type="caution">
    <text evidence="11">The sequence shown here is derived from an EMBL/GenBank/DDBJ whole genome shotgun (WGS) entry which is preliminary data.</text>
</comment>
<dbReference type="Proteomes" id="UP001187531">
    <property type="component" value="Unassembled WGS sequence"/>
</dbReference>
<keyword evidence="9" id="KW-0732">Signal</keyword>
<dbReference type="FunFam" id="2.40.10.10:FF:000015">
    <property type="entry name" value="Atrial natriuretic peptide-converting enzyme"/>
    <property type="match status" value="1"/>
</dbReference>
<dbReference type="PROSITE" id="PS50240">
    <property type="entry name" value="TRYPSIN_DOM"/>
    <property type="match status" value="1"/>
</dbReference>